<dbReference type="Proteomes" id="UP000092460">
    <property type="component" value="Unassembled WGS sequence"/>
</dbReference>
<evidence type="ECO:0000256" key="1">
    <source>
        <dbReference type="SAM" id="Phobius"/>
    </source>
</evidence>
<dbReference type="EMBL" id="JXJN01001619">
    <property type="status" value="NOT_ANNOTATED_CDS"/>
    <property type="molecule type" value="Genomic_DNA"/>
</dbReference>
<evidence type="ECO:0000313" key="2">
    <source>
        <dbReference type="EnsemblMetazoa" id="GPPI004352-PA"/>
    </source>
</evidence>
<name>A0A1B0APZ6_9MUSC</name>
<proteinExistence type="predicted"/>
<keyword evidence="3" id="KW-1185">Reference proteome</keyword>
<protein>
    <submittedName>
        <fullName evidence="2">Uncharacterized protein</fullName>
    </submittedName>
</protein>
<keyword evidence="1" id="KW-1133">Transmembrane helix</keyword>
<sequence length="132" mass="15351">MFRLLKCSLPAHRSTHCYMKPLYISEKNVSFLESINQVTKAEVKTSQVTALYLKIEYFGRCSNGRRNSFIFTMLVKYFTLYLYAVLVLLADASKAIRKCPLECSCNLDEYLRYQTICTKVTDVDVKFKIFVV</sequence>
<reference evidence="2" key="2">
    <citation type="submission" date="2020-05" db="UniProtKB">
        <authorList>
            <consortium name="EnsemblMetazoa"/>
        </authorList>
    </citation>
    <scope>IDENTIFICATION</scope>
    <source>
        <strain evidence="2">IAEA</strain>
    </source>
</reference>
<organism evidence="2 3">
    <name type="scientific">Glossina palpalis gambiensis</name>
    <dbReference type="NCBI Taxonomy" id="67801"/>
    <lineage>
        <taxon>Eukaryota</taxon>
        <taxon>Metazoa</taxon>
        <taxon>Ecdysozoa</taxon>
        <taxon>Arthropoda</taxon>
        <taxon>Hexapoda</taxon>
        <taxon>Insecta</taxon>
        <taxon>Pterygota</taxon>
        <taxon>Neoptera</taxon>
        <taxon>Endopterygota</taxon>
        <taxon>Diptera</taxon>
        <taxon>Brachycera</taxon>
        <taxon>Muscomorpha</taxon>
        <taxon>Hippoboscoidea</taxon>
        <taxon>Glossinidae</taxon>
        <taxon>Glossina</taxon>
    </lineage>
</organism>
<reference evidence="3" key="1">
    <citation type="submission" date="2015-01" db="EMBL/GenBank/DDBJ databases">
        <authorList>
            <person name="Aksoy S."/>
            <person name="Warren W."/>
            <person name="Wilson R.K."/>
        </authorList>
    </citation>
    <scope>NUCLEOTIDE SEQUENCE [LARGE SCALE GENOMIC DNA]</scope>
    <source>
        <strain evidence="3">IAEA</strain>
    </source>
</reference>
<dbReference type="STRING" id="67801.A0A1B0APZ6"/>
<keyword evidence="1" id="KW-0812">Transmembrane</keyword>
<dbReference type="AlphaFoldDB" id="A0A1B0APZ6"/>
<dbReference type="EnsemblMetazoa" id="GPPI004352-RA">
    <property type="protein sequence ID" value="GPPI004352-PA"/>
    <property type="gene ID" value="GPPI004352"/>
</dbReference>
<keyword evidence="1" id="KW-0472">Membrane</keyword>
<dbReference type="VEuPathDB" id="VectorBase:GPPI004352"/>
<dbReference type="EMBL" id="JXJN01001620">
    <property type="status" value="NOT_ANNOTATED_CDS"/>
    <property type="molecule type" value="Genomic_DNA"/>
</dbReference>
<feature type="transmembrane region" description="Helical" evidence="1">
    <location>
        <begin position="69"/>
        <end position="90"/>
    </location>
</feature>
<accession>A0A1B0APZ6</accession>
<evidence type="ECO:0000313" key="3">
    <source>
        <dbReference type="Proteomes" id="UP000092460"/>
    </source>
</evidence>